<evidence type="ECO:0000313" key="2">
    <source>
        <dbReference type="Proteomes" id="UP000631421"/>
    </source>
</evidence>
<comment type="caution">
    <text evidence="1">The sequence shown here is derived from an EMBL/GenBank/DDBJ whole genome shotgun (WGS) entry which is preliminary data.</text>
</comment>
<dbReference type="Proteomes" id="UP000631421">
    <property type="component" value="Unassembled WGS sequence"/>
</dbReference>
<organism evidence="1 2">
    <name type="scientific">Pseudanabaena cinerea FACHB-1277</name>
    <dbReference type="NCBI Taxonomy" id="2949581"/>
    <lineage>
        <taxon>Bacteria</taxon>
        <taxon>Bacillati</taxon>
        <taxon>Cyanobacteriota</taxon>
        <taxon>Cyanophyceae</taxon>
        <taxon>Pseudanabaenales</taxon>
        <taxon>Pseudanabaenaceae</taxon>
        <taxon>Pseudanabaena</taxon>
        <taxon>Pseudanabaena cinerea</taxon>
    </lineage>
</organism>
<dbReference type="Pfam" id="PF11209">
    <property type="entry name" value="LmeA"/>
    <property type="match status" value="1"/>
</dbReference>
<evidence type="ECO:0000313" key="1">
    <source>
        <dbReference type="EMBL" id="MBD2152702.1"/>
    </source>
</evidence>
<proteinExistence type="predicted"/>
<sequence length="166" mass="17929">MSVVSSVLIPIVKLWLRSQVEHIDLIEIAIAGRSRQILGGDIPQATVIGVGAKYQSLAISHIELTAANIHLNIAQMLKGEPLRLLNAIEVTMAVNLNAEDLQSCLRSPLLLEAIASETAPIAQNDQDIRHLLETLLEKLGDQFTLHELKINDGAAQCRGAFAIAAT</sequence>
<protein>
    <submittedName>
        <fullName evidence="1">LmeA family phospholipid-binding protein</fullName>
    </submittedName>
</protein>
<dbReference type="RefSeq" id="WP_190353164.1">
    <property type="nucleotide sequence ID" value="NZ_JACJPY010000135.1"/>
</dbReference>
<reference evidence="1" key="2">
    <citation type="submission" date="2020-08" db="EMBL/GenBank/DDBJ databases">
        <authorList>
            <person name="Chen M."/>
            <person name="Teng W."/>
            <person name="Zhao L."/>
            <person name="Hu C."/>
            <person name="Zhou Y."/>
            <person name="Han B."/>
            <person name="Song L."/>
            <person name="Shu W."/>
        </authorList>
    </citation>
    <scope>NUCLEOTIDE SEQUENCE</scope>
    <source>
        <strain evidence="1">FACHB-1277</strain>
    </source>
</reference>
<dbReference type="InterPro" id="IPR021373">
    <property type="entry name" value="DUF2993"/>
</dbReference>
<dbReference type="EMBL" id="JACJPY010000135">
    <property type="protein sequence ID" value="MBD2152702.1"/>
    <property type="molecule type" value="Genomic_DNA"/>
</dbReference>
<dbReference type="AlphaFoldDB" id="A0A926UWU7"/>
<keyword evidence="2" id="KW-1185">Reference proteome</keyword>
<accession>A0A926UWU7</accession>
<name>A0A926UWU7_9CYAN</name>
<gene>
    <name evidence="1" type="ORF">H6F44_21640</name>
</gene>
<reference evidence="1" key="1">
    <citation type="journal article" date="2015" name="ISME J.">
        <title>Draft Genome Sequence of Streptomyces incarnatus NRRL8089, which Produces the Nucleoside Antibiotic Sinefungin.</title>
        <authorList>
            <person name="Oshima K."/>
            <person name="Hattori M."/>
            <person name="Shimizu H."/>
            <person name="Fukuda K."/>
            <person name="Nemoto M."/>
            <person name="Inagaki K."/>
            <person name="Tamura T."/>
        </authorList>
    </citation>
    <scope>NUCLEOTIDE SEQUENCE</scope>
    <source>
        <strain evidence="1">FACHB-1277</strain>
    </source>
</reference>